<comment type="similarity">
    <text evidence="1">Belongs to the UPF0065 (bug) family.</text>
</comment>
<evidence type="ECO:0000256" key="1">
    <source>
        <dbReference type="ARBA" id="ARBA00006987"/>
    </source>
</evidence>
<keyword evidence="4" id="KW-1185">Reference proteome</keyword>
<keyword evidence="3" id="KW-0675">Receptor</keyword>
<dbReference type="CDD" id="cd07012">
    <property type="entry name" value="PBP2_Bug_TTT"/>
    <property type="match status" value="1"/>
</dbReference>
<evidence type="ECO:0000313" key="4">
    <source>
        <dbReference type="Proteomes" id="UP000199317"/>
    </source>
</evidence>
<feature type="chain" id="PRO_5011621461" evidence="2">
    <location>
        <begin position="37"/>
        <end position="337"/>
    </location>
</feature>
<dbReference type="RefSeq" id="WP_244160157.1">
    <property type="nucleotide sequence ID" value="NZ_FNJL01000040.1"/>
</dbReference>
<feature type="signal peptide" evidence="2">
    <location>
        <begin position="1"/>
        <end position="36"/>
    </location>
</feature>
<protein>
    <submittedName>
        <fullName evidence="3">Tripartite-type tricarboxylate transporter, receptor component TctC</fullName>
    </submittedName>
</protein>
<evidence type="ECO:0000256" key="2">
    <source>
        <dbReference type="SAM" id="SignalP"/>
    </source>
</evidence>
<dbReference type="SUPFAM" id="SSF53850">
    <property type="entry name" value="Periplasmic binding protein-like II"/>
    <property type="match status" value="1"/>
</dbReference>
<dbReference type="AlphaFoldDB" id="A0A1H0WJ11"/>
<dbReference type="Pfam" id="PF03401">
    <property type="entry name" value="TctC"/>
    <property type="match status" value="1"/>
</dbReference>
<dbReference type="PANTHER" id="PTHR42928:SF5">
    <property type="entry name" value="BLR1237 PROTEIN"/>
    <property type="match status" value="1"/>
</dbReference>
<dbReference type="EMBL" id="FNJL01000040">
    <property type="protein sequence ID" value="SDP90465.1"/>
    <property type="molecule type" value="Genomic_DNA"/>
</dbReference>
<organism evidence="3 4">
    <name type="scientific">Paracidovorax cattleyae</name>
    <dbReference type="NCBI Taxonomy" id="80868"/>
    <lineage>
        <taxon>Bacteria</taxon>
        <taxon>Pseudomonadati</taxon>
        <taxon>Pseudomonadota</taxon>
        <taxon>Betaproteobacteria</taxon>
        <taxon>Burkholderiales</taxon>
        <taxon>Comamonadaceae</taxon>
        <taxon>Paracidovorax</taxon>
    </lineage>
</organism>
<proteinExistence type="inferred from homology"/>
<accession>A0A1H0WJ11</accession>
<evidence type="ECO:0000313" key="3">
    <source>
        <dbReference type="EMBL" id="SDP90465.1"/>
    </source>
</evidence>
<dbReference type="InterPro" id="IPR005064">
    <property type="entry name" value="BUG"/>
</dbReference>
<gene>
    <name evidence="3" type="ORF">SAMN04489708_14027</name>
</gene>
<dbReference type="PANTHER" id="PTHR42928">
    <property type="entry name" value="TRICARBOXYLATE-BINDING PROTEIN"/>
    <property type="match status" value="1"/>
</dbReference>
<dbReference type="Proteomes" id="UP000199317">
    <property type="component" value="Unassembled WGS sequence"/>
</dbReference>
<reference evidence="4" key="1">
    <citation type="submission" date="2016-10" db="EMBL/GenBank/DDBJ databases">
        <authorList>
            <person name="Varghese N."/>
            <person name="Submissions S."/>
        </authorList>
    </citation>
    <scope>NUCLEOTIDE SEQUENCE [LARGE SCALE GENOMIC DNA]</scope>
    <source>
        <strain evidence="4">DSM 17101</strain>
    </source>
</reference>
<dbReference type="Gene3D" id="3.40.190.10">
    <property type="entry name" value="Periplasmic binding protein-like II"/>
    <property type="match status" value="1"/>
</dbReference>
<dbReference type="PIRSF" id="PIRSF017082">
    <property type="entry name" value="YflP"/>
    <property type="match status" value="1"/>
</dbReference>
<dbReference type="InterPro" id="IPR042100">
    <property type="entry name" value="Bug_dom1"/>
</dbReference>
<dbReference type="Gene3D" id="3.40.190.150">
    <property type="entry name" value="Bordetella uptake gene, domain 1"/>
    <property type="match status" value="1"/>
</dbReference>
<name>A0A1H0WJ11_9BURK</name>
<sequence>MRRTALSTPPLPRRRALLRGLACLPLTTLALPAARAADAPWPGGRPISLIVPSAAGGAADFVARTFASHVPRTLPLATMVVDNRPGAAGILGALAAKAAPPDGYTFLLTSNSTHAANVSLYRSLRYDPLKDFVQVGMFGRFSSVLLVRSDAPYRSLAELVAAARARPGTLNYGYYSSSSQVPAELLRVHARLQYQGVSYKSVTQILTDLMGGQLDFVFIDTLSAAPALQNDRLRPIAVTSPRPLPALPQVPAASSVVPGLELQGWFGLAAPAGTPAAAVEGMGRALQQAMADPAVQQAYAARGFENAWRSGPDLQRFIQEDIRRWAEWVEMAGIERM</sequence>
<keyword evidence="2" id="KW-0732">Signal</keyword>